<reference evidence="2" key="1">
    <citation type="submission" date="2022-10" db="EMBL/GenBank/DDBJ databases">
        <title>Whole genome sequencing of three plant growth promoting bacteria isolated from Vachellia tortilis subsp. raddiana in Morocco.</title>
        <authorList>
            <person name="Hnini M."/>
            <person name="Zouagui R."/>
            <person name="Zouagui H."/>
            <person name="Chemao Elfihri M.-W."/>
            <person name="Ibrahimi A."/>
            <person name="Sbabou L."/>
            <person name="Aurag J."/>
        </authorList>
    </citation>
    <scope>NUCLEOTIDE SEQUENCE</scope>
    <source>
        <strain evidence="2">LMR678</strain>
    </source>
</reference>
<evidence type="ECO:0000313" key="3">
    <source>
        <dbReference type="Proteomes" id="UP001079430"/>
    </source>
</evidence>
<sequence>MDQTSRNPEARDLTHRPNAVWLLLFSRQFTGRPKVMHSRTRWGIRIGRFMEKNATKRSEADGSDPAIRSVARISSLVARLGLCYILAIFVERSPSLLHLLCGQILSLNAAFRKIAEIDSFDFTHLSRGSESCGLRSQSARGGSTLWQQNT</sequence>
<evidence type="ECO:0000256" key="1">
    <source>
        <dbReference type="SAM" id="MobiDB-lite"/>
    </source>
</evidence>
<comment type="caution">
    <text evidence="2">The sequence shown here is derived from an EMBL/GenBank/DDBJ whole genome shotgun (WGS) entry which is preliminary data.</text>
</comment>
<dbReference type="RefSeq" id="WP_269284853.1">
    <property type="nucleotide sequence ID" value="NZ_JAPVOI010000005.1"/>
</dbReference>
<organism evidence="2 3">
    <name type="scientific">Sinorhizobium psoraleae</name>
    <dbReference type="NCBI Taxonomy" id="520838"/>
    <lineage>
        <taxon>Bacteria</taxon>
        <taxon>Pseudomonadati</taxon>
        <taxon>Pseudomonadota</taxon>
        <taxon>Alphaproteobacteria</taxon>
        <taxon>Hyphomicrobiales</taxon>
        <taxon>Rhizobiaceae</taxon>
        <taxon>Sinorhizobium/Ensifer group</taxon>
        <taxon>Sinorhizobium</taxon>
    </lineage>
</organism>
<accession>A0ABT4KQD0</accession>
<gene>
    <name evidence="2" type="ORF">O3W52_24695</name>
</gene>
<dbReference type="Proteomes" id="UP001079430">
    <property type="component" value="Unassembled WGS sequence"/>
</dbReference>
<name>A0ABT4KQD0_9HYPH</name>
<proteinExistence type="predicted"/>
<evidence type="ECO:0000313" key="2">
    <source>
        <dbReference type="EMBL" id="MCZ4093117.1"/>
    </source>
</evidence>
<protein>
    <submittedName>
        <fullName evidence="2">Uncharacterized protein</fullName>
    </submittedName>
</protein>
<keyword evidence="3" id="KW-1185">Reference proteome</keyword>
<dbReference type="EMBL" id="JAPVOI010000005">
    <property type="protein sequence ID" value="MCZ4093117.1"/>
    <property type="molecule type" value="Genomic_DNA"/>
</dbReference>
<feature type="region of interest" description="Disordered" evidence="1">
    <location>
        <begin position="129"/>
        <end position="150"/>
    </location>
</feature>